<name>A0ABS3VQT2_MICEH</name>
<dbReference type="RefSeq" id="WP_208813769.1">
    <property type="nucleotide sequence ID" value="NZ_WVUH01000088.1"/>
</dbReference>
<keyword evidence="2" id="KW-1133">Transmembrane helix</keyword>
<dbReference type="Proteomes" id="UP000823521">
    <property type="component" value="Unassembled WGS sequence"/>
</dbReference>
<feature type="transmembrane region" description="Helical" evidence="2">
    <location>
        <begin position="18"/>
        <end position="41"/>
    </location>
</feature>
<keyword evidence="2" id="KW-0472">Membrane</keyword>
<comment type="caution">
    <text evidence="3">The sequence shown here is derived from an EMBL/GenBank/DDBJ whole genome shotgun (WGS) entry which is preliminary data.</text>
</comment>
<sequence>MAVRAGTAAVRAAAVREILFVLLMGVGGLLLALLAAFAPWYPAPTGRRPAAVVDLNSPAEPAPGNGLTAADMVGGPSRAPGTAS</sequence>
<evidence type="ECO:0000256" key="1">
    <source>
        <dbReference type="SAM" id="MobiDB-lite"/>
    </source>
</evidence>
<organism evidence="3 4">
    <name type="scientific">Micromonospora echinofusca</name>
    <dbReference type="NCBI Taxonomy" id="47858"/>
    <lineage>
        <taxon>Bacteria</taxon>
        <taxon>Bacillati</taxon>
        <taxon>Actinomycetota</taxon>
        <taxon>Actinomycetes</taxon>
        <taxon>Micromonosporales</taxon>
        <taxon>Micromonosporaceae</taxon>
        <taxon>Micromonospora</taxon>
    </lineage>
</organism>
<keyword evidence="2" id="KW-0812">Transmembrane</keyword>
<accession>A0ABS3VQT2</accession>
<dbReference type="EMBL" id="WVUH01000088">
    <property type="protein sequence ID" value="MBO4206865.1"/>
    <property type="molecule type" value="Genomic_DNA"/>
</dbReference>
<evidence type="ECO:0000256" key="2">
    <source>
        <dbReference type="SAM" id="Phobius"/>
    </source>
</evidence>
<evidence type="ECO:0000313" key="4">
    <source>
        <dbReference type="Proteomes" id="UP000823521"/>
    </source>
</evidence>
<keyword evidence="4" id="KW-1185">Reference proteome</keyword>
<protein>
    <submittedName>
        <fullName evidence="3">Uncharacterized protein</fullName>
    </submittedName>
</protein>
<proteinExistence type="predicted"/>
<evidence type="ECO:0000313" key="3">
    <source>
        <dbReference type="EMBL" id="MBO4206865.1"/>
    </source>
</evidence>
<gene>
    <name evidence="3" type="ORF">GSF22_12745</name>
</gene>
<feature type="region of interest" description="Disordered" evidence="1">
    <location>
        <begin position="54"/>
        <end position="84"/>
    </location>
</feature>
<reference evidence="3 4" key="1">
    <citation type="submission" date="2019-12" db="EMBL/GenBank/DDBJ databases">
        <title>Whole genome sequencing of endophytic Actinobacterium Micromonospora sp. MPMI6T.</title>
        <authorList>
            <person name="Evv R."/>
            <person name="Podile A.R."/>
        </authorList>
    </citation>
    <scope>NUCLEOTIDE SEQUENCE [LARGE SCALE GENOMIC DNA]</scope>
    <source>
        <strain evidence="3 4">MPMI6</strain>
    </source>
</reference>